<reference evidence="15" key="1">
    <citation type="submission" date="2018-08" db="EMBL/GenBank/DDBJ databases">
        <authorList>
            <person name="Rossello M."/>
        </authorList>
    </citation>
    <scope>NUCLEOTIDE SEQUENCE [LARGE SCALE GENOMIC DNA]</scope>
    <source>
        <strain evidence="15">cv. Chinese Spring</strain>
    </source>
</reference>
<evidence type="ECO:0000256" key="7">
    <source>
        <dbReference type="ARBA" id="ARBA00022777"/>
    </source>
</evidence>
<feature type="binding site" evidence="11">
    <location>
        <position position="703"/>
    </location>
    <ligand>
        <name>ATP</name>
        <dbReference type="ChEBI" id="CHEBI:30616"/>
    </ligand>
</feature>
<dbReference type="InterPro" id="IPR001245">
    <property type="entry name" value="Ser-Thr/Tyr_kinase_cat_dom"/>
</dbReference>
<dbReference type="Gene3D" id="3.30.200.20">
    <property type="entry name" value="Phosphorylase Kinase, domain 1"/>
    <property type="match status" value="1"/>
</dbReference>
<dbReference type="Gramene" id="TraesCS3A03G1248300.1">
    <property type="protein sequence ID" value="TraesCS3A03G1248300.1.CDS"/>
    <property type="gene ID" value="TraesCS3A03G1248300"/>
</dbReference>
<feature type="domain" description="Protein kinase" evidence="14">
    <location>
        <begin position="674"/>
        <end position="773"/>
    </location>
</feature>
<dbReference type="SUPFAM" id="SSF56112">
    <property type="entry name" value="Protein kinase-like (PK-like)"/>
    <property type="match status" value="1"/>
</dbReference>
<dbReference type="OMA" id="LDWRISQ"/>
<dbReference type="AlphaFoldDB" id="A0A3B6ETN0"/>
<reference evidence="15" key="2">
    <citation type="submission" date="2018-10" db="UniProtKB">
        <authorList>
            <consortium name="EnsemblPlants"/>
        </authorList>
    </citation>
    <scope>IDENTIFICATION</scope>
</reference>
<evidence type="ECO:0000256" key="2">
    <source>
        <dbReference type="ARBA" id="ARBA00022527"/>
    </source>
</evidence>
<comment type="subcellular location">
    <subcellularLocation>
        <location evidence="1">Membrane</location>
        <topology evidence="1">Single-pass type I membrane protein</topology>
    </subcellularLocation>
</comment>
<dbReference type="PaxDb" id="4565-Traes_3AL_E9B5DFA3A.1"/>
<protein>
    <recommendedName>
        <fullName evidence="14">Protein kinase domain-containing protein</fullName>
    </recommendedName>
</protein>
<dbReference type="Pfam" id="PF13947">
    <property type="entry name" value="GUB_WAK_bind"/>
    <property type="match status" value="2"/>
</dbReference>
<proteinExistence type="predicted"/>
<dbReference type="Gramene" id="TraesROB_scaffold_011526_01G000200.1">
    <property type="protein sequence ID" value="TraesROB_scaffold_011526_01G000200.1"/>
    <property type="gene ID" value="TraesROB_scaffold_011526_01G000200"/>
</dbReference>
<organism evidence="15">
    <name type="scientific">Triticum aestivum</name>
    <name type="common">Wheat</name>
    <dbReference type="NCBI Taxonomy" id="4565"/>
    <lineage>
        <taxon>Eukaryota</taxon>
        <taxon>Viridiplantae</taxon>
        <taxon>Streptophyta</taxon>
        <taxon>Embryophyta</taxon>
        <taxon>Tracheophyta</taxon>
        <taxon>Spermatophyta</taxon>
        <taxon>Magnoliopsida</taxon>
        <taxon>Liliopsida</taxon>
        <taxon>Poales</taxon>
        <taxon>Poaceae</taxon>
        <taxon>BOP clade</taxon>
        <taxon>Pooideae</taxon>
        <taxon>Triticodae</taxon>
        <taxon>Triticeae</taxon>
        <taxon>Triticinae</taxon>
        <taxon>Triticum</taxon>
    </lineage>
</organism>
<keyword evidence="16" id="KW-1185">Reference proteome</keyword>
<keyword evidence="4 12" id="KW-0812">Transmembrane</keyword>
<dbReference type="Pfam" id="PF07714">
    <property type="entry name" value="PK_Tyr_Ser-Thr"/>
    <property type="match status" value="1"/>
</dbReference>
<dbReference type="GO" id="GO:0004674">
    <property type="term" value="F:protein serine/threonine kinase activity"/>
    <property type="evidence" value="ECO:0007669"/>
    <property type="project" value="UniProtKB-KW"/>
</dbReference>
<dbReference type="GO" id="GO:0005524">
    <property type="term" value="F:ATP binding"/>
    <property type="evidence" value="ECO:0007669"/>
    <property type="project" value="UniProtKB-UniRule"/>
</dbReference>
<evidence type="ECO:0000313" key="16">
    <source>
        <dbReference type="Proteomes" id="UP000019116"/>
    </source>
</evidence>
<keyword evidence="6 11" id="KW-0547">Nucleotide-binding</keyword>
<dbReference type="Gramene" id="TraesCAD_scaffold_030149_01G000200.1">
    <property type="protein sequence ID" value="TraesCAD_scaffold_030149_01G000200.1"/>
    <property type="gene ID" value="TraesCAD_scaffold_030149_01G000200"/>
</dbReference>
<evidence type="ECO:0000256" key="3">
    <source>
        <dbReference type="ARBA" id="ARBA00022679"/>
    </source>
</evidence>
<name>A0A3B6ETN0_WHEAT</name>
<dbReference type="GO" id="GO:0016020">
    <property type="term" value="C:membrane"/>
    <property type="evidence" value="ECO:0007669"/>
    <property type="project" value="UniProtKB-SubCell"/>
</dbReference>
<evidence type="ECO:0000256" key="13">
    <source>
        <dbReference type="SAM" id="SignalP"/>
    </source>
</evidence>
<keyword evidence="9 12" id="KW-1133">Transmembrane helix</keyword>
<dbReference type="InterPro" id="IPR017441">
    <property type="entry name" value="Protein_kinase_ATP_BS"/>
</dbReference>
<evidence type="ECO:0000256" key="9">
    <source>
        <dbReference type="ARBA" id="ARBA00022989"/>
    </source>
</evidence>
<keyword evidence="2" id="KW-0723">Serine/threonine-protein kinase</keyword>
<keyword evidence="10 12" id="KW-0472">Membrane</keyword>
<keyword evidence="8 11" id="KW-0067">ATP-binding</keyword>
<evidence type="ECO:0000256" key="5">
    <source>
        <dbReference type="ARBA" id="ARBA00022729"/>
    </source>
</evidence>
<dbReference type="Gramene" id="TraesWEE_scaffold_111536_01G000200.1">
    <property type="protein sequence ID" value="TraesWEE_scaffold_111536_01G000200.1"/>
    <property type="gene ID" value="TraesWEE_scaffold_111536_01G000200"/>
</dbReference>
<dbReference type="Gramene" id="TraesCS3A02G527700.1">
    <property type="protein sequence ID" value="TraesCS3A02G527700.1"/>
    <property type="gene ID" value="TraesCS3A02G527700"/>
</dbReference>
<feature type="signal peptide" evidence="13">
    <location>
        <begin position="1"/>
        <end position="35"/>
    </location>
</feature>
<dbReference type="Proteomes" id="UP000019116">
    <property type="component" value="Chromosome 3A"/>
</dbReference>
<dbReference type="InterPro" id="IPR000719">
    <property type="entry name" value="Prot_kinase_dom"/>
</dbReference>
<dbReference type="STRING" id="4565.A0A3B6ETN0"/>
<dbReference type="EnsemblPlants" id="TraesCS3A02G527700.1">
    <property type="protein sequence ID" value="TraesCS3A02G527700.1"/>
    <property type="gene ID" value="TraesCS3A02G527700"/>
</dbReference>
<dbReference type="Gramene" id="TraesKAR3A01G0470690.1">
    <property type="protein sequence ID" value="cds.TraesKAR3A01G0470690.1"/>
    <property type="gene ID" value="TraesKAR3A01G0470690"/>
</dbReference>
<evidence type="ECO:0000256" key="8">
    <source>
        <dbReference type="ARBA" id="ARBA00022840"/>
    </source>
</evidence>
<dbReference type="Gramene" id="TraesCLE_scaffold_027966_01G000200.1">
    <property type="protein sequence ID" value="TraesCLE_scaffold_027966_01G000200.1"/>
    <property type="gene ID" value="TraesCLE_scaffold_027966_01G000200"/>
</dbReference>
<accession>A0A3B6ETN0</accession>
<dbReference type="FunFam" id="3.30.200.20:FF:000043">
    <property type="entry name" value="Wall-associated receptor kinase 2"/>
    <property type="match status" value="1"/>
</dbReference>
<evidence type="ECO:0000256" key="11">
    <source>
        <dbReference type="PROSITE-ProRule" id="PRU10141"/>
    </source>
</evidence>
<feature type="transmembrane region" description="Helical" evidence="12">
    <location>
        <begin position="598"/>
        <end position="622"/>
    </location>
</feature>
<evidence type="ECO:0000259" key="14">
    <source>
        <dbReference type="PROSITE" id="PS50011"/>
    </source>
</evidence>
<keyword evidence="5 13" id="KW-0732">Signal</keyword>
<dbReference type="InterPro" id="IPR011009">
    <property type="entry name" value="Kinase-like_dom_sf"/>
</dbReference>
<evidence type="ECO:0000256" key="10">
    <source>
        <dbReference type="ARBA" id="ARBA00023136"/>
    </source>
</evidence>
<evidence type="ECO:0000256" key="1">
    <source>
        <dbReference type="ARBA" id="ARBA00004479"/>
    </source>
</evidence>
<feature type="chain" id="PRO_5043173791" description="Protein kinase domain-containing protein" evidence="13">
    <location>
        <begin position="36"/>
        <end position="773"/>
    </location>
</feature>
<evidence type="ECO:0000313" key="15">
    <source>
        <dbReference type="EnsemblPlants" id="TraesCS3A02G527700.1"/>
    </source>
</evidence>
<dbReference type="OrthoDB" id="4062651at2759"/>
<evidence type="ECO:0000256" key="6">
    <source>
        <dbReference type="ARBA" id="ARBA00022741"/>
    </source>
</evidence>
<sequence length="773" mass="83282">MAQITTILGVVMAATAVVMLTPPLLAGAEVSPVEAQGMPNCDIACGNMSVPYPFGMGPARCYWPGFQLTCNRTSDPPRLLLGDGTLQVQELSLVPTFVAVIRTGDIKVDGNGEGTLGGGLTADGPYTISSNQLIVTGCNVQATLKNGDVTVSSCSSICINSDGLSEALSTLEEGRQCTGNGCCQSDTVFDPADVAGRLVHNTSYDVQFKWFGWNRSRDQQCPAHVFVARPSWFSREAVFSELLRTEAAASADAMEVPFWLDLEVVASLAMAHNAQTSARASTATAERVTEATHASAKMATKGIPTSLTDAKISTSATMNATLSAMVIVPIWMDHIIAGARQEAMATPCMVAASVQSQGSASFTPNFDIKSEGNCRRSCGDVDVPYPFGIGSVDCYWPGLELTCDTRQQPAKLVLALGMAGTFDVKEISLQNNTNACPPHQRHRHDTEDFISGCASFCPQNVSDTYVEMALQRSGRNCYGMGCCQARISMSSNGLPMTLKYQTLNKNGDQELTSQPAYMLIAQEGWFDQRRFSKKMAGREESETANVQANPSCPAEVAQKLCKSKNSYCKRGSRGYLCQCMDGYDKQVLPPGGPKPLSIGIYLGIGVAVGAGIILFLLAGSFAHKKFKHRRSLMLKKNFEKTRGQLLQQLVSQRANIAERMIITLDELEKATNKFDKARELGGGGHGTVYKGILSDLHVVAIKKPKAAIQKEIDEFINKVAILSQINHRNVVKLYGCCLETEVLMLVYEFISNGTLCDDLHVDGPSSLGHGMIG</sequence>
<dbReference type="InterPro" id="IPR025287">
    <property type="entry name" value="WAK_GUB"/>
</dbReference>
<evidence type="ECO:0000256" key="12">
    <source>
        <dbReference type="SAM" id="Phobius"/>
    </source>
</evidence>
<keyword evidence="3" id="KW-0808">Transferase</keyword>
<dbReference type="GO" id="GO:0030247">
    <property type="term" value="F:polysaccharide binding"/>
    <property type="evidence" value="ECO:0007669"/>
    <property type="project" value="InterPro"/>
</dbReference>
<dbReference type="PROSITE" id="PS00107">
    <property type="entry name" value="PROTEIN_KINASE_ATP"/>
    <property type="match status" value="1"/>
</dbReference>
<dbReference type="PROSITE" id="PS50011">
    <property type="entry name" value="PROTEIN_KINASE_DOM"/>
    <property type="match status" value="1"/>
</dbReference>
<dbReference type="SMR" id="A0A3B6ETN0"/>
<evidence type="ECO:0000256" key="4">
    <source>
        <dbReference type="ARBA" id="ARBA00022692"/>
    </source>
</evidence>
<keyword evidence="7" id="KW-0418">Kinase</keyword>
<dbReference type="PANTHER" id="PTHR33491">
    <property type="entry name" value="OSJNBA0016N04.9 PROTEIN"/>
    <property type="match status" value="1"/>
</dbReference>